<feature type="non-terminal residue" evidence="3">
    <location>
        <position position="78"/>
    </location>
</feature>
<dbReference type="Proteomes" id="UP001217178">
    <property type="component" value="Unassembled WGS sequence"/>
</dbReference>
<dbReference type="SUPFAM" id="SSF53335">
    <property type="entry name" value="S-adenosyl-L-methionine-dependent methyltransferases"/>
    <property type="match status" value="1"/>
</dbReference>
<gene>
    <name evidence="3" type="ORF">PSI23_22455</name>
</gene>
<accession>A0ABT5LLG6</accession>
<reference evidence="3 4" key="1">
    <citation type="submission" date="2023-02" db="EMBL/GenBank/DDBJ databases">
        <title>Entomopathogenic bacteria.</title>
        <authorList>
            <person name="Machado R.A."/>
        </authorList>
    </citation>
    <scope>NUCLEOTIDE SEQUENCE [LARGE SCALE GENOMIC DNA]</scope>
    <source>
        <strain evidence="3 4">XENO-10</strain>
    </source>
</reference>
<dbReference type="PROSITE" id="PS00092">
    <property type="entry name" value="N6_MTASE"/>
    <property type="match status" value="1"/>
</dbReference>
<name>A0ABT5LLG6_9GAMM</name>
<evidence type="ECO:0000256" key="1">
    <source>
        <dbReference type="ARBA" id="ARBA00022603"/>
    </source>
</evidence>
<keyword evidence="1" id="KW-0489">Methyltransferase</keyword>
<evidence type="ECO:0000313" key="3">
    <source>
        <dbReference type="EMBL" id="MDC9591949.1"/>
    </source>
</evidence>
<dbReference type="EMBL" id="JAQRFI010000324">
    <property type="protein sequence ID" value="MDC9591949.1"/>
    <property type="molecule type" value="Genomic_DNA"/>
</dbReference>
<dbReference type="Gene3D" id="3.40.50.150">
    <property type="entry name" value="Vaccinia Virus protein VP39"/>
    <property type="match status" value="1"/>
</dbReference>
<protein>
    <submittedName>
        <fullName evidence="3">Site-specific DNA-methyltransferase</fullName>
    </submittedName>
</protein>
<keyword evidence="4" id="KW-1185">Reference proteome</keyword>
<evidence type="ECO:0000256" key="2">
    <source>
        <dbReference type="ARBA" id="ARBA00022679"/>
    </source>
</evidence>
<dbReference type="InterPro" id="IPR002052">
    <property type="entry name" value="DNA_methylase_N6_adenine_CS"/>
</dbReference>
<proteinExistence type="predicted"/>
<feature type="non-terminal residue" evidence="3">
    <location>
        <position position="1"/>
    </location>
</feature>
<organism evidence="3 4">
    <name type="scientific">Xenorhabdus yunnanensis</name>
    <dbReference type="NCBI Taxonomy" id="3025878"/>
    <lineage>
        <taxon>Bacteria</taxon>
        <taxon>Pseudomonadati</taxon>
        <taxon>Pseudomonadota</taxon>
        <taxon>Gammaproteobacteria</taxon>
        <taxon>Enterobacterales</taxon>
        <taxon>Morganellaceae</taxon>
        <taxon>Xenorhabdus</taxon>
    </lineage>
</organism>
<keyword evidence="2" id="KW-0808">Transferase</keyword>
<sequence length="78" mass="9167">FTWQGKARARQIAQMPSTGTLRPCKEESVNWDTTENLFIEGDNLEVLKLLQKSYHKKIKMIYIDPPYNTGKDFIYKDN</sequence>
<comment type="caution">
    <text evidence="3">The sequence shown here is derived from an EMBL/GenBank/DDBJ whole genome shotgun (WGS) entry which is preliminary data.</text>
</comment>
<evidence type="ECO:0000313" key="4">
    <source>
        <dbReference type="Proteomes" id="UP001217178"/>
    </source>
</evidence>
<dbReference type="InterPro" id="IPR029063">
    <property type="entry name" value="SAM-dependent_MTases_sf"/>
</dbReference>